<dbReference type="PROSITE" id="PS51966">
    <property type="entry name" value="COV_VIROPORIN_3A_TM"/>
    <property type="match status" value="1"/>
</dbReference>
<keyword evidence="2 6" id="KW-0812">Transmembrane</keyword>
<dbReference type="GO" id="GO:0033644">
    <property type="term" value="C:host cell membrane"/>
    <property type="evidence" value="ECO:0007669"/>
    <property type="project" value="UniProtKB-SubCell"/>
</dbReference>
<organism evidence="9">
    <name type="scientific">Miniopterus bat coronavirus</name>
    <dbReference type="NCBI Taxonomy" id="3119327"/>
    <lineage>
        <taxon>Viruses</taxon>
        <taxon>Riboviria</taxon>
        <taxon>Orthornavirae</taxon>
        <taxon>Pisuviricota</taxon>
        <taxon>Pisoniviricetes</taxon>
        <taxon>Nidovirales</taxon>
        <taxon>Cornidovirineae</taxon>
        <taxon>Coronaviridae</taxon>
    </lineage>
</organism>
<dbReference type="Pfam" id="PF03053">
    <property type="entry name" value="Corona_NS3b"/>
    <property type="match status" value="1"/>
</dbReference>
<evidence type="ECO:0000256" key="3">
    <source>
        <dbReference type="ARBA" id="ARBA00022870"/>
    </source>
</evidence>
<feature type="transmembrane region" description="Helical" evidence="6">
    <location>
        <begin position="44"/>
        <end position="60"/>
    </location>
</feature>
<evidence type="ECO:0000256" key="1">
    <source>
        <dbReference type="ARBA" id="ARBA00004301"/>
    </source>
</evidence>
<reference evidence="9" key="1">
    <citation type="submission" date="2024-02" db="EMBL/GenBank/DDBJ databases">
        <title>Substantial viral diversity in bats and rodents from East Africa: insights into evolution, recombination, and co-circulation.</title>
        <authorList>
            <person name="Hu B."/>
        </authorList>
    </citation>
    <scope>NUCLEOTIDE SEQUENCE</scope>
    <source>
        <strain evidence="9">4B/Kenya/BAT2987/2015</strain>
    </source>
</reference>
<keyword evidence="3" id="KW-1043">Host membrane</keyword>
<evidence type="ECO:0000256" key="5">
    <source>
        <dbReference type="ARBA" id="ARBA00023136"/>
    </source>
</evidence>
<dbReference type="InterPro" id="IPR046446">
    <property type="entry name" value="a/bCoV_VIROPORIN_3A-like_CD"/>
</dbReference>
<feature type="domain" description="CoV 3a-like viroporin TM" evidence="7">
    <location>
        <begin position="34"/>
        <end position="124"/>
    </location>
</feature>
<dbReference type="PROSITE" id="PS51967">
    <property type="entry name" value="COV_VIROPORIN_3A_CD"/>
    <property type="match status" value="1"/>
</dbReference>
<dbReference type="InterPro" id="IPR046445">
    <property type="entry name" value="a/bCoV_VIROPORIN_3A-like_TM"/>
</dbReference>
<name>A0AB38ZDK2_9NIDO</name>
<keyword evidence="4 6" id="KW-1133">Transmembrane helix</keyword>
<evidence type="ECO:0000259" key="8">
    <source>
        <dbReference type="PROSITE" id="PS51967"/>
    </source>
</evidence>
<accession>A0AB38ZDK2</accession>
<sequence length="223" mass="25396">MWGGLFQLQLERAINTTAKHLQLSQDQVKIVTAEFAPVHHATSALGYLFTSFFVVYFALFKASTLRGNVMCFVARVVLIFMYSPLLLYCGSFIDGSFIAGVLSARVLQTCYYAYRYKNPAFIFLNTTTLAFINGKPWYYHQQPWLVLPGGDHYVRLGMHVIPFISNNELYVAVRGATDENLDLVRCVELINGSFFYIFCKEPVVGVVNMKFTEIKLYEDVDLS</sequence>
<feature type="transmembrane region" description="Helical" evidence="6">
    <location>
        <begin position="72"/>
        <end position="93"/>
    </location>
</feature>
<evidence type="ECO:0000256" key="6">
    <source>
        <dbReference type="SAM" id="Phobius"/>
    </source>
</evidence>
<dbReference type="InterPro" id="IPR004293">
    <property type="entry name" value="Coronavirus_Orf3a/b"/>
</dbReference>
<evidence type="ECO:0000256" key="2">
    <source>
        <dbReference type="ARBA" id="ARBA00022692"/>
    </source>
</evidence>
<evidence type="ECO:0000313" key="9">
    <source>
        <dbReference type="EMBL" id="WWB00529.1"/>
    </source>
</evidence>
<feature type="domain" description="CoV 3a-like viroporin CD" evidence="8">
    <location>
        <begin position="128"/>
        <end position="203"/>
    </location>
</feature>
<protein>
    <submittedName>
        <fullName evidence="9">ORF3a protein</fullName>
    </submittedName>
</protein>
<evidence type="ECO:0000259" key="7">
    <source>
        <dbReference type="PROSITE" id="PS51966"/>
    </source>
</evidence>
<keyword evidence="5 6" id="KW-0472">Membrane</keyword>
<proteinExistence type="predicted"/>
<dbReference type="EMBL" id="PP273176">
    <property type="protein sequence ID" value="WWB00529.1"/>
    <property type="molecule type" value="Genomic_RNA"/>
</dbReference>
<evidence type="ECO:0000256" key="4">
    <source>
        <dbReference type="ARBA" id="ARBA00022989"/>
    </source>
</evidence>
<comment type="subcellular location">
    <subcellularLocation>
        <location evidence="1">Host membrane</location>
        <topology evidence="1">Multi-pass membrane protein</topology>
    </subcellularLocation>
</comment>